<dbReference type="SUPFAM" id="SSF54427">
    <property type="entry name" value="NTF2-like"/>
    <property type="match status" value="1"/>
</dbReference>
<reference evidence="2 3" key="1">
    <citation type="submission" date="2016-02" db="EMBL/GenBank/DDBJ databases">
        <title>Genome sequencing of a beta-galactosidase producing bacteria Rhizobium sp. 59.</title>
        <authorList>
            <person name="Wang D."/>
            <person name="Kot W."/>
            <person name="Qin Y."/>
            <person name="Hansen L."/>
            <person name="Naqvi K."/>
            <person name="Rensing C."/>
        </authorList>
    </citation>
    <scope>NUCLEOTIDE SEQUENCE [LARGE SCALE GENOMIC DNA]</scope>
    <source>
        <strain evidence="2 3">59</strain>
    </source>
</reference>
<dbReference type="AlphaFoldDB" id="A0A657LRR7"/>
<dbReference type="Proteomes" id="UP000182661">
    <property type="component" value="Unassembled WGS sequence"/>
</dbReference>
<dbReference type="Gene3D" id="3.10.450.50">
    <property type="match status" value="1"/>
</dbReference>
<accession>A0A657LRR7</accession>
<evidence type="ECO:0000259" key="1">
    <source>
        <dbReference type="Pfam" id="PF12680"/>
    </source>
</evidence>
<keyword evidence="3" id="KW-1185">Reference proteome</keyword>
<sequence length="141" mass="15815">MALWICARRAGEHLVSGDIRRILWERIMTATDGLIRTAFDAYNRRDSMSLLAMLPDDIVWPGDVGMLKGKDALQAYWQRQWATTRTHDTVVDVREMGGGYVVVSLSQTVETLDGVPISSGHLHYGFVVRDGLIQALKTRKA</sequence>
<feature type="domain" description="SnoaL-like" evidence="1">
    <location>
        <begin position="36"/>
        <end position="134"/>
    </location>
</feature>
<comment type="caution">
    <text evidence="2">The sequence shown here is derived from an EMBL/GenBank/DDBJ whole genome shotgun (WGS) entry which is preliminary data.</text>
</comment>
<proteinExistence type="predicted"/>
<dbReference type="OrthoDB" id="582835at2"/>
<dbReference type="EMBL" id="LSRP01000087">
    <property type="protein sequence ID" value="OJF96413.1"/>
    <property type="molecule type" value="Genomic_DNA"/>
</dbReference>
<dbReference type="Pfam" id="PF12680">
    <property type="entry name" value="SnoaL_2"/>
    <property type="match status" value="1"/>
</dbReference>
<evidence type="ECO:0000313" key="2">
    <source>
        <dbReference type="EMBL" id="OJF96413.1"/>
    </source>
</evidence>
<protein>
    <recommendedName>
        <fullName evidence="1">SnoaL-like domain-containing protein</fullName>
    </recommendedName>
</protein>
<evidence type="ECO:0000313" key="3">
    <source>
        <dbReference type="Proteomes" id="UP000182661"/>
    </source>
</evidence>
<dbReference type="InterPro" id="IPR037401">
    <property type="entry name" value="SnoaL-like"/>
</dbReference>
<name>A0A657LRR7_9HYPH</name>
<organism evidence="2 3">
    <name type="scientific">Pararhizobium antarcticum</name>
    <dbReference type="NCBI Taxonomy" id="1798805"/>
    <lineage>
        <taxon>Bacteria</taxon>
        <taxon>Pseudomonadati</taxon>
        <taxon>Pseudomonadota</taxon>
        <taxon>Alphaproteobacteria</taxon>
        <taxon>Hyphomicrobiales</taxon>
        <taxon>Rhizobiaceae</taxon>
        <taxon>Rhizobium/Agrobacterium group</taxon>
        <taxon>Pararhizobium</taxon>
    </lineage>
</organism>
<dbReference type="InterPro" id="IPR032710">
    <property type="entry name" value="NTF2-like_dom_sf"/>
</dbReference>
<gene>
    <name evidence="2" type="ORF">AX760_17760</name>
</gene>